<protein>
    <submittedName>
        <fullName evidence="2">Uncharacterized protein</fullName>
    </submittedName>
</protein>
<organism evidence="2">
    <name type="scientific">Lygus hesperus</name>
    <name type="common">Western plant bug</name>
    <dbReference type="NCBI Taxonomy" id="30085"/>
    <lineage>
        <taxon>Eukaryota</taxon>
        <taxon>Metazoa</taxon>
        <taxon>Ecdysozoa</taxon>
        <taxon>Arthropoda</taxon>
        <taxon>Hexapoda</taxon>
        <taxon>Insecta</taxon>
        <taxon>Pterygota</taxon>
        <taxon>Neoptera</taxon>
        <taxon>Paraneoptera</taxon>
        <taxon>Hemiptera</taxon>
        <taxon>Heteroptera</taxon>
        <taxon>Panheteroptera</taxon>
        <taxon>Cimicomorpha</taxon>
        <taxon>Miridae</taxon>
        <taxon>Mirini</taxon>
        <taxon>Lygus</taxon>
    </lineage>
</organism>
<dbReference type="EMBL" id="GDHC01014720">
    <property type="protein sequence ID" value="JAQ03909.1"/>
    <property type="molecule type" value="Transcribed_RNA"/>
</dbReference>
<proteinExistence type="predicted"/>
<reference evidence="2" key="1">
    <citation type="journal article" date="2014" name="PLoS ONE">
        <title>Transcriptome-Based Identification of ABC Transporters in the Western Tarnished Plant Bug Lygus hesperus.</title>
        <authorList>
            <person name="Hull J.J."/>
            <person name="Chaney K."/>
            <person name="Geib S.M."/>
            <person name="Fabrick J.A."/>
            <person name="Brent C.S."/>
            <person name="Walsh D."/>
            <person name="Lavine L.C."/>
        </authorList>
    </citation>
    <scope>NUCLEOTIDE SEQUENCE</scope>
</reference>
<dbReference type="AlphaFoldDB" id="A0A0A9Z6L1"/>
<sequence>MKTFLLVVLLCSLCSQAVFGLSVQGTLEGTYKPVEGEKQCVPSTRCCCSTGETTIKSTPPNSQIVVSGDLDGGPGCHGFRTLGAIFETFQFIFYQPVNATTATWTVPMYGDKYIASANDDYTVLRVERVDIQNTECVNVLHRIQGSATPVDATGLPTSIVNSPLPINQNPIVSTNTPVNSAPTAINAAAGPTITSTTNAGIGSGNFSATGVPVIMQSGIGEGAITPESSYHIKYGLFRTSTISNQYDVWFIIDPASNMFSSIRGSYVYLHYISGTHEDPTRAVVANPITVKMVCTDPTGDMRQYKYSTVYIPADTGIRFSFTYA</sequence>
<keyword evidence="1" id="KW-0732">Signal</keyword>
<accession>A0A0A9Z6L1</accession>
<feature type="signal peptide" evidence="1">
    <location>
        <begin position="1"/>
        <end position="20"/>
    </location>
</feature>
<gene>
    <name evidence="2" type="ORF">CM83_14651</name>
    <name evidence="3" type="ORF">g.9733</name>
</gene>
<evidence type="ECO:0000256" key="1">
    <source>
        <dbReference type="SAM" id="SignalP"/>
    </source>
</evidence>
<reference evidence="3" key="3">
    <citation type="journal article" date="2016" name="Gigascience">
        <title>De novo construction of an expanded transcriptome assembly for the western tarnished plant bug, Lygus hesperus.</title>
        <authorList>
            <person name="Tassone E.E."/>
            <person name="Geib S.M."/>
            <person name="Hall B."/>
            <person name="Fabrick J.A."/>
            <person name="Brent C.S."/>
            <person name="Hull J.J."/>
        </authorList>
    </citation>
    <scope>NUCLEOTIDE SEQUENCE</scope>
</reference>
<feature type="chain" id="PRO_5007390269" evidence="1">
    <location>
        <begin position="21"/>
        <end position="324"/>
    </location>
</feature>
<name>A0A0A9Z6L1_LYGHE</name>
<dbReference type="EMBL" id="GBHO01003520">
    <property type="protein sequence ID" value="JAG40084.1"/>
    <property type="molecule type" value="Transcribed_RNA"/>
</dbReference>
<reference evidence="2" key="2">
    <citation type="submission" date="2014-07" db="EMBL/GenBank/DDBJ databases">
        <authorList>
            <person name="Hull J."/>
        </authorList>
    </citation>
    <scope>NUCLEOTIDE SEQUENCE</scope>
</reference>
<evidence type="ECO:0000313" key="2">
    <source>
        <dbReference type="EMBL" id="JAG40084.1"/>
    </source>
</evidence>
<evidence type="ECO:0000313" key="3">
    <source>
        <dbReference type="EMBL" id="JAQ03909.1"/>
    </source>
</evidence>